<evidence type="ECO:0000259" key="4">
    <source>
        <dbReference type="PROSITE" id="PS50043"/>
    </source>
</evidence>
<dbReference type="Proteomes" id="UP000278085">
    <property type="component" value="Unassembled WGS sequence"/>
</dbReference>
<dbReference type="GO" id="GO:0003677">
    <property type="term" value="F:DNA binding"/>
    <property type="evidence" value="ECO:0007669"/>
    <property type="project" value="UniProtKB-KW"/>
</dbReference>
<comment type="caution">
    <text evidence="5">The sequence shown here is derived from an EMBL/GenBank/DDBJ whole genome shotgun (WGS) entry which is preliminary data.</text>
</comment>
<dbReference type="EMBL" id="RXLQ01000037">
    <property type="protein sequence ID" value="RSZ55135.1"/>
    <property type="molecule type" value="Genomic_DNA"/>
</dbReference>
<dbReference type="CDD" id="cd06170">
    <property type="entry name" value="LuxR_C_like"/>
    <property type="match status" value="1"/>
</dbReference>
<protein>
    <submittedName>
        <fullName evidence="5">LuxR family transcriptional regulator</fullName>
    </submittedName>
</protein>
<dbReference type="SUPFAM" id="SSF75516">
    <property type="entry name" value="Pheromone-binding domain of LuxR-like quorum-sensing transcription factors"/>
    <property type="match status" value="1"/>
</dbReference>
<evidence type="ECO:0000256" key="3">
    <source>
        <dbReference type="ARBA" id="ARBA00023163"/>
    </source>
</evidence>
<keyword evidence="3" id="KW-0804">Transcription</keyword>
<dbReference type="SMART" id="SM00421">
    <property type="entry name" value="HTH_LUXR"/>
    <property type="match status" value="1"/>
</dbReference>
<evidence type="ECO:0000256" key="1">
    <source>
        <dbReference type="ARBA" id="ARBA00023015"/>
    </source>
</evidence>
<sequence>MTASTDDAFATLLALAARELGFEYCAFGMRMPLPLSNRKLFMANNYPTAWQQRYGEANYLTVDPTVAHGIKSVVPLVWGETAMLDTERPFWEDARAHGLKVGWAQSSVSAAGTVGMLTLARSNEEISAAELSENAMRMSWLVHIAHEGMAHLVAAKRKAEQPILLTAREIEVLRWTADGKTSNEVGQIMAISERTVNFHITNSLEKLGANNKTAGVVKAAMLRLL</sequence>
<dbReference type="Pfam" id="PF03472">
    <property type="entry name" value="Autoind_bind"/>
    <property type="match status" value="1"/>
</dbReference>
<dbReference type="SUPFAM" id="SSF46894">
    <property type="entry name" value="C-terminal effector domain of the bipartite response regulators"/>
    <property type="match status" value="1"/>
</dbReference>
<dbReference type="PANTHER" id="PTHR44688:SF16">
    <property type="entry name" value="DNA-BINDING TRANSCRIPTIONAL ACTIVATOR DEVR_DOSR"/>
    <property type="match status" value="1"/>
</dbReference>
<evidence type="ECO:0000313" key="6">
    <source>
        <dbReference type="Proteomes" id="UP000278085"/>
    </source>
</evidence>
<accession>A0A430HC91</accession>
<keyword evidence="6" id="KW-1185">Reference proteome</keyword>
<evidence type="ECO:0000313" key="5">
    <source>
        <dbReference type="EMBL" id="RSZ55135.1"/>
    </source>
</evidence>
<dbReference type="GO" id="GO:0006355">
    <property type="term" value="P:regulation of DNA-templated transcription"/>
    <property type="evidence" value="ECO:0007669"/>
    <property type="project" value="InterPro"/>
</dbReference>
<reference evidence="5 6" key="1">
    <citation type="submission" date="2018-12" db="EMBL/GenBank/DDBJ databases">
        <authorList>
            <person name="Yang E."/>
        </authorList>
    </citation>
    <scope>NUCLEOTIDE SEQUENCE [LARGE SCALE GENOMIC DNA]</scope>
    <source>
        <strain evidence="5 6">SOD</strain>
    </source>
</reference>
<dbReference type="InterPro" id="IPR000792">
    <property type="entry name" value="Tscrpt_reg_LuxR_C"/>
</dbReference>
<dbReference type="InterPro" id="IPR036388">
    <property type="entry name" value="WH-like_DNA-bd_sf"/>
</dbReference>
<feature type="domain" description="HTH luxR-type" evidence="4">
    <location>
        <begin position="158"/>
        <end position="223"/>
    </location>
</feature>
<organism evidence="5 6">
    <name type="scientific">Massilia atriviolacea</name>
    <dbReference type="NCBI Taxonomy" id="2495579"/>
    <lineage>
        <taxon>Bacteria</taxon>
        <taxon>Pseudomonadati</taxon>
        <taxon>Pseudomonadota</taxon>
        <taxon>Betaproteobacteria</taxon>
        <taxon>Burkholderiales</taxon>
        <taxon>Oxalobacteraceae</taxon>
        <taxon>Telluria group</taxon>
        <taxon>Massilia</taxon>
    </lineage>
</organism>
<name>A0A430HC91_9BURK</name>
<dbReference type="InterPro" id="IPR036693">
    <property type="entry name" value="TF_LuxR_autoind-bd_dom_sf"/>
</dbReference>
<keyword evidence="2" id="KW-0238">DNA-binding</keyword>
<dbReference type="PROSITE" id="PS50043">
    <property type="entry name" value="HTH_LUXR_2"/>
    <property type="match status" value="1"/>
</dbReference>
<proteinExistence type="predicted"/>
<dbReference type="PROSITE" id="PS00622">
    <property type="entry name" value="HTH_LUXR_1"/>
    <property type="match status" value="1"/>
</dbReference>
<gene>
    <name evidence="5" type="ORF">EJB06_31050</name>
</gene>
<dbReference type="InterPro" id="IPR005143">
    <property type="entry name" value="TF_LuxR_autoind-bd_dom"/>
</dbReference>
<dbReference type="Pfam" id="PF00196">
    <property type="entry name" value="GerE"/>
    <property type="match status" value="1"/>
</dbReference>
<keyword evidence="1" id="KW-0805">Transcription regulation</keyword>
<dbReference type="PANTHER" id="PTHR44688">
    <property type="entry name" value="DNA-BINDING TRANSCRIPTIONAL ACTIVATOR DEVR_DOSR"/>
    <property type="match status" value="1"/>
</dbReference>
<dbReference type="AlphaFoldDB" id="A0A430HC91"/>
<evidence type="ECO:0000256" key="2">
    <source>
        <dbReference type="ARBA" id="ARBA00023125"/>
    </source>
</evidence>
<dbReference type="Gene3D" id="3.30.450.80">
    <property type="entry name" value="Transcription factor LuxR-like, autoinducer-binding domain"/>
    <property type="match status" value="1"/>
</dbReference>
<dbReference type="Gene3D" id="1.10.10.10">
    <property type="entry name" value="Winged helix-like DNA-binding domain superfamily/Winged helix DNA-binding domain"/>
    <property type="match status" value="1"/>
</dbReference>
<dbReference type="InterPro" id="IPR016032">
    <property type="entry name" value="Sig_transdc_resp-reg_C-effctor"/>
</dbReference>
<dbReference type="OrthoDB" id="9774661at2"/>
<dbReference type="PRINTS" id="PR00038">
    <property type="entry name" value="HTHLUXR"/>
</dbReference>